<feature type="domain" description="VWFA" evidence="1">
    <location>
        <begin position="7"/>
        <end position="187"/>
    </location>
</feature>
<name>A0ABR7EWV8_9FIRM</name>
<gene>
    <name evidence="2" type="ORF">H8S07_11295</name>
</gene>
<proteinExistence type="predicted"/>
<evidence type="ECO:0000313" key="2">
    <source>
        <dbReference type="EMBL" id="MBC5665838.1"/>
    </source>
</evidence>
<reference evidence="2 3" key="1">
    <citation type="submission" date="2020-08" db="EMBL/GenBank/DDBJ databases">
        <title>Genome public.</title>
        <authorList>
            <person name="Liu C."/>
            <person name="Sun Q."/>
        </authorList>
    </citation>
    <scope>NUCLEOTIDE SEQUENCE [LARGE SCALE GENOMIC DNA]</scope>
    <source>
        <strain evidence="2 3">NSJ-36</strain>
    </source>
</reference>
<dbReference type="PROSITE" id="PS50234">
    <property type="entry name" value="VWFA"/>
    <property type="match status" value="1"/>
</dbReference>
<accession>A0ABR7EWV8</accession>
<dbReference type="CDD" id="cd00198">
    <property type="entry name" value="vWFA"/>
    <property type="match status" value="1"/>
</dbReference>
<dbReference type="Gene3D" id="3.40.50.410">
    <property type="entry name" value="von Willebrand factor, type A domain"/>
    <property type="match status" value="1"/>
</dbReference>
<keyword evidence="3" id="KW-1185">Reference proteome</keyword>
<sequence>MNAKLTELVFILDRSGSMGGLESDTIGGFNSMIEKQKKDGNSVNVTTILFDHKIEFIHDRFPIEIIEPLTEDDYYVRGCTALLDAVGMAIEKTENVQKHLPEENKAGKVIFVIITDGLENSSDNYTYSEIRQKIEARKECGWQFLFLGANIDAGEEAEKIGIDRKRSVTYSNDSEGILLNFRTIGRVIRRAVDMELNDDTDYDDLFEDDWADEIEEYCEKSQK</sequence>
<evidence type="ECO:0000259" key="1">
    <source>
        <dbReference type="PROSITE" id="PS50234"/>
    </source>
</evidence>
<dbReference type="EMBL" id="JACOOY010000015">
    <property type="protein sequence ID" value="MBC5665838.1"/>
    <property type="molecule type" value="Genomic_DNA"/>
</dbReference>
<comment type="caution">
    <text evidence="2">The sequence shown here is derived from an EMBL/GenBank/DDBJ whole genome shotgun (WGS) entry which is preliminary data.</text>
</comment>
<dbReference type="RefSeq" id="WP_186856033.1">
    <property type="nucleotide sequence ID" value="NZ_JACOOY010000015.1"/>
</dbReference>
<protein>
    <submittedName>
        <fullName evidence="2">VWA domain-containing protein</fullName>
    </submittedName>
</protein>
<dbReference type="SUPFAM" id="SSF53300">
    <property type="entry name" value="vWA-like"/>
    <property type="match status" value="1"/>
</dbReference>
<dbReference type="InterPro" id="IPR002035">
    <property type="entry name" value="VWF_A"/>
</dbReference>
<organism evidence="2 3">
    <name type="scientific">Dorea hominis</name>
    <dbReference type="NCBI Taxonomy" id="2763040"/>
    <lineage>
        <taxon>Bacteria</taxon>
        <taxon>Bacillati</taxon>
        <taxon>Bacillota</taxon>
        <taxon>Clostridia</taxon>
        <taxon>Lachnospirales</taxon>
        <taxon>Lachnospiraceae</taxon>
        <taxon>Dorea</taxon>
    </lineage>
</organism>
<dbReference type="Proteomes" id="UP000647235">
    <property type="component" value="Unassembled WGS sequence"/>
</dbReference>
<dbReference type="InterPro" id="IPR036465">
    <property type="entry name" value="vWFA_dom_sf"/>
</dbReference>
<evidence type="ECO:0000313" key="3">
    <source>
        <dbReference type="Proteomes" id="UP000647235"/>
    </source>
</evidence>